<name>A0A8H3E468_9AGAM</name>
<feature type="chain" id="PRO_5033985269" description="Yeast cell wall synthesis Kre9/Knh1-like N-terminal domain-containing protein" evidence="2">
    <location>
        <begin position="18"/>
        <end position="243"/>
    </location>
</feature>
<keyword evidence="1 2" id="KW-0732">Signal</keyword>
<dbReference type="Proteomes" id="UP000663827">
    <property type="component" value="Unassembled WGS sequence"/>
</dbReference>
<dbReference type="EMBL" id="CAJNJQ010002201">
    <property type="protein sequence ID" value="CAE7168825.1"/>
    <property type="molecule type" value="Genomic_DNA"/>
</dbReference>
<comment type="caution">
    <text evidence="4">The sequence shown here is derived from an EMBL/GenBank/DDBJ whole genome shotgun (WGS) entry which is preliminary data.</text>
</comment>
<evidence type="ECO:0000259" key="3">
    <source>
        <dbReference type="Pfam" id="PF10342"/>
    </source>
</evidence>
<evidence type="ECO:0000256" key="1">
    <source>
        <dbReference type="ARBA" id="ARBA00022729"/>
    </source>
</evidence>
<sequence>MLFVLFVFLISIIYVRAFDITHPDSSGWPTNVGMMTVRWNTSPPDPPTFTMLLLDASISSVVNPLAVAANVPSAAGSFQLDLPTVPVSQTYQILFVDPTDLSRIFATSSIFPITNSPNTTLSATITQTTLTTILTLPPPSSTIPTASLSASNVPSTTSPISTASITSINSINSITSSTASTSSTLASLTQFTTSTLGTPITVTVTVSNPGASFVPINAAGPKSVGNWAGPFVVIVVSFYLGAL</sequence>
<dbReference type="AlphaFoldDB" id="A0A8H3E468"/>
<evidence type="ECO:0000256" key="2">
    <source>
        <dbReference type="SAM" id="SignalP"/>
    </source>
</evidence>
<organism evidence="4 5">
    <name type="scientific">Rhizoctonia solani</name>
    <dbReference type="NCBI Taxonomy" id="456999"/>
    <lineage>
        <taxon>Eukaryota</taxon>
        <taxon>Fungi</taxon>
        <taxon>Dikarya</taxon>
        <taxon>Basidiomycota</taxon>
        <taxon>Agaricomycotina</taxon>
        <taxon>Agaricomycetes</taxon>
        <taxon>Cantharellales</taxon>
        <taxon>Ceratobasidiaceae</taxon>
        <taxon>Rhizoctonia</taxon>
    </lineage>
</organism>
<dbReference type="Pfam" id="PF10342">
    <property type="entry name" value="Kre9_KNH"/>
    <property type="match status" value="1"/>
</dbReference>
<accession>A0A8H3E468</accession>
<evidence type="ECO:0000313" key="4">
    <source>
        <dbReference type="EMBL" id="CAE7168825.1"/>
    </source>
</evidence>
<gene>
    <name evidence="4" type="ORF">RDB_LOCUS103573</name>
</gene>
<reference evidence="4" key="1">
    <citation type="submission" date="2021-01" db="EMBL/GenBank/DDBJ databases">
        <authorList>
            <person name="Kaushik A."/>
        </authorList>
    </citation>
    <scope>NUCLEOTIDE SEQUENCE</scope>
    <source>
        <strain evidence="4">AG5</strain>
    </source>
</reference>
<dbReference type="InterPro" id="IPR018466">
    <property type="entry name" value="Kre9/Knh1-like_N"/>
</dbReference>
<proteinExistence type="predicted"/>
<protein>
    <recommendedName>
        <fullName evidence="3">Yeast cell wall synthesis Kre9/Knh1-like N-terminal domain-containing protein</fullName>
    </recommendedName>
</protein>
<evidence type="ECO:0000313" key="5">
    <source>
        <dbReference type="Proteomes" id="UP000663827"/>
    </source>
</evidence>
<feature type="signal peptide" evidence="2">
    <location>
        <begin position="1"/>
        <end position="17"/>
    </location>
</feature>
<feature type="domain" description="Yeast cell wall synthesis Kre9/Knh1-like N-terminal" evidence="3">
    <location>
        <begin position="34"/>
        <end position="113"/>
    </location>
</feature>